<dbReference type="PROSITE" id="PS50054">
    <property type="entry name" value="TYR_PHOSPHATASE_DUAL"/>
    <property type="match status" value="1"/>
</dbReference>
<evidence type="ECO:0000313" key="8">
    <source>
        <dbReference type="Proteomes" id="UP000030762"/>
    </source>
</evidence>
<dbReference type="Proteomes" id="UP000030762">
    <property type="component" value="Unassembled WGS sequence"/>
</dbReference>
<keyword evidence="8" id="KW-1185">Reference proteome</keyword>
<evidence type="ECO:0000259" key="5">
    <source>
        <dbReference type="PROSITE" id="PS50054"/>
    </source>
</evidence>
<name>T0RJL8_SAPDV</name>
<evidence type="ECO:0000256" key="4">
    <source>
        <dbReference type="ARBA" id="ARBA00022912"/>
    </source>
</evidence>
<dbReference type="SMART" id="SM00195">
    <property type="entry name" value="DSPc"/>
    <property type="match status" value="1"/>
</dbReference>
<accession>T0RJL8</accession>
<dbReference type="RefSeq" id="XP_008616629.1">
    <property type="nucleotide sequence ID" value="XM_008618407.1"/>
</dbReference>
<evidence type="ECO:0000256" key="3">
    <source>
        <dbReference type="ARBA" id="ARBA00022801"/>
    </source>
</evidence>
<evidence type="ECO:0000256" key="2">
    <source>
        <dbReference type="ARBA" id="ARBA00013064"/>
    </source>
</evidence>
<dbReference type="InParanoid" id="T0RJL8"/>
<dbReference type="EMBL" id="JH767179">
    <property type="protein sequence ID" value="EQC30062.1"/>
    <property type="molecule type" value="Genomic_DNA"/>
</dbReference>
<evidence type="ECO:0000259" key="6">
    <source>
        <dbReference type="PROSITE" id="PS50056"/>
    </source>
</evidence>
<dbReference type="GO" id="GO:0004725">
    <property type="term" value="F:protein tyrosine phosphatase activity"/>
    <property type="evidence" value="ECO:0007669"/>
    <property type="project" value="UniProtKB-EC"/>
</dbReference>
<evidence type="ECO:0000256" key="1">
    <source>
        <dbReference type="ARBA" id="ARBA00007315"/>
    </source>
</evidence>
<dbReference type="OrthoDB" id="266663at2759"/>
<dbReference type="GeneID" id="19953064"/>
<feature type="domain" description="Tyrosine specific protein phosphatases" evidence="6">
    <location>
        <begin position="251"/>
        <end position="313"/>
    </location>
</feature>
<dbReference type="VEuPathDB" id="FungiDB:SDRG_12337"/>
<protein>
    <recommendedName>
        <fullName evidence="2">protein-tyrosine-phosphatase</fullName>
        <ecNumber evidence="2">3.1.3.48</ecNumber>
    </recommendedName>
</protein>
<dbReference type="Pfam" id="PF22785">
    <property type="entry name" value="Tc-R-P"/>
    <property type="match status" value="1"/>
</dbReference>
<proteinExistence type="inferred from homology"/>
<dbReference type="InterPro" id="IPR029260">
    <property type="entry name" value="DSPn"/>
</dbReference>
<dbReference type="STRING" id="1156394.T0RJL8"/>
<dbReference type="InterPro" id="IPR029021">
    <property type="entry name" value="Prot-tyrosine_phosphatase-like"/>
</dbReference>
<feature type="domain" description="Tyrosine-protein phosphatase" evidence="5">
    <location>
        <begin position="178"/>
        <end position="327"/>
    </location>
</feature>
<dbReference type="PROSITE" id="PS50056">
    <property type="entry name" value="TYR_PHOSPHATASE_2"/>
    <property type="match status" value="1"/>
</dbReference>
<sequence>MFASEASSNLTMPTQVPLLDGSLYYVAYDAPMPKAPDVLYLNADYRYIAYFEDFGPFHLGTTMQFCDDLSALVAQAKREHKVVHACTRHGLEEQANMMCLLGCYAVLCAGMTPADALRPFHDTQVAYFHDATDDECSFELSVLDVVEGFANALARKYVVRDRFSVADYVHYESVEHGNLNWITPRLLAFAGPSATTHPPSFFVPYFQRHNITLVVGLNEPLYDATAFTERGIEHVDLSFPDGTTPSEVLLRTFFDACNATPGAVAVHCKAGLGRTGTCIAAYLMQHDGFSAKQAIGWLRLCRPGSVIGPQQDFLVANEATKWVSMPLSVAEPRAKLPTAAWNQGAQLLLQRKRKRCPTRETNASSVRLKA</sequence>
<dbReference type="InterPro" id="IPR003595">
    <property type="entry name" value="Tyr_Pase_cat"/>
</dbReference>
<comment type="similarity">
    <text evidence="1">Belongs to the protein-tyrosine phosphatase family. Non-receptor class CDC14 subfamily.</text>
</comment>
<gene>
    <name evidence="7" type="ORF">SDRG_12337</name>
</gene>
<dbReference type="Pfam" id="PF14671">
    <property type="entry name" value="DSPn"/>
    <property type="match status" value="1"/>
</dbReference>
<dbReference type="InterPro" id="IPR000387">
    <property type="entry name" value="Tyr_Pase_dom"/>
</dbReference>
<dbReference type="InterPro" id="IPR050561">
    <property type="entry name" value="PTP"/>
</dbReference>
<dbReference type="InterPro" id="IPR044506">
    <property type="entry name" value="CDC14_C"/>
</dbReference>
<dbReference type="Gene3D" id="3.90.190.10">
    <property type="entry name" value="Protein tyrosine phosphatase superfamily"/>
    <property type="match status" value="2"/>
</dbReference>
<dbReference type="InterPro" id="IPR020422">
    <property type="entry name" value="TYR_PHOSPHATASE_DUAL_dom"/>
</dbReference>
<dbReference type="SUPFAM" id="SSF52799">
    <property type="entry name" value="(Phosphotyrosine protein) phosphatases II"/>
    <property type="match status" value="2"/>
</dbReference>
<dbReference type="CDD" id="cd17657">
    <property type="entry name" value="CDC14_N"/>
    <property type="match status" value="1"/>
</dbReference>
<dbReference type="InterPro" id="IPR016130">
    <property type="entry name" value="Tyr_Pase_AS"/>
</dbReference>
<dbReference type="eggNOG" id="KOG1720">
    <property type="taxonomic scope" value="Eukaryota"/>
</dbReference>
<dbReference type="FunFam" id="3.90.190.10:FF:000006">
    <property type="entry name" value="Dual specificity protein phosphatase CDC14B"/>
    <property type="match status" value="1"/>
</dbReference>
<evidence type="ECO:0000313" key="7">
    <source>
        <dbReference type="EMBL" id="EQC30062.1"/>
    </source>
</evidence>
<dbReference type="OMA" id="HRANAVC"/>
<dbReference type="PROSITE" id="PS00383">
    <property type="entry name" value="TYR_PHOSPHATASE_1"/>
    <property type="match status" value="1"/>
</dbReference>
<dbReference type="AlphaFoldDB" id="T0RJL8"/>
<dbReference type="PANTHER" id="PTHR23339">
    <property type="entry name" value="TYROSINE SPECIFIC PROTEIN PHOSPHATASE AND DUAL SPECIFICITY PROTEIN PHOSPHATASE"/>
    <property type="match status" value="1"/>
</dbReference>
<keyword evidence="3" id="KW-0378">Hydrolase</keyword>
<dbReference type="CDD" id="cd14499">
    <property type="entry name" value="CDC14_C"/>
    <property type="match status" value="1"/>
</dbReference>
<dbReference type="SMART" id="SM00404">
    <property type="entry name" value="PTPc_motif"/>
    <property type="match status" value="1"/>
</dbReference>
<keyword evidence="4" id="KW-0904">Protein phosphatase</keyword>
<organism evidence="7 8">
    <name type="scientific">Saprolegnia diclina (strain VS20)</name>
    <dbReference type="NCBI Taxonomy" id="1156394"/>
    <lineage>
        <taxon>Eukaryota</taxon>
        <taxon>Sar</taxon>
        <taxon>Stramenopiles</taxon>
        <taxon>Oomycota</taxon>
        <taxon>Saprolegniomycetes</taxon>
        <taxon>Saprolegniales</taxon>
        <taxon>Saprolegniaceae</taxon>
        <taxon>Saprolegnia</taxon>
    </lineage>
</organism>
<reference evidence="7 8" key="1">
    <citation type="submission" date="2012-04" db="EMBL/GenBank/DDBJ databases">
        <title>The Genome Sequence of Saprolegnia declina VS20.</title>
        <authorList>
            <consortium name="The Broad Institute Genome Sequencing Platform"/>
            <person name="Russ C."/>
            <person name="Nusbaum C."/>
            <person name="Tyler B."/>
            <person name="van West P."/>
            <person name="Dieguez-Uribeondo J."/>
            <person name="de Bruijn I."/>
            <person name="Tripathy S."/>
            <person name="Jiang R."/>
            <person name="Young S.K."/>
            <person name="Zeng Q."/>
            <person name="Gargeya S."/>
            <person name="Fitzgerald M."/>
            <person name="Haas B."/>
            <person name="Abouelleil A."/>
            <person name="Alvarado L."/>
            <person name="Arachchi H.M."/>
            <person name="Berlin A."/>
            <person name="Chapman S.B."/>
            <person name="Goldberg J."/>
            <person name="Griggs A."/>
            <person name="Gujja S."/>
            <person name="Hansen M."/>
            <person name="Howarth C."/>
            <person name="Imamovic A."/>
            <person name="Larimer J."/>
            <person name="McCowen C."/>
            <person name="Montmayeur A."/>
            <person name="Murphy C."/>
            <person name="Neiman D."/>
            <person name="Pearson M."/>
            <person name="Priest M."/>
            <person name="Roberts A."/>
            <person name="Saif S."/>
            <person name="Shea T."/>
            <person name="Sisk P."/>
            <person name="Sykes S."/>
            <person name="Wortman J."/>
            <person name="Nusbaum C."/>
            <person name="Birren B."/>
        </authorList>
    </citation>
    <scope>NUCLEOTIDE SEQUENCE [LARGE SCALE GENOMIC DNA]</scope>
    <source>
        <strain evidence="7 8">VS20</strain>
    </source>
</reference>
<dbReference type="EC" id="3.1.3.48" evidence="2"/>